<evidence type="ECO:0000313" key="1">
    <source>
        <dbReference type="EMBL" id="SDB43644.1"/>
    </source>
</evidence>
<protein>
    <recommendedName>
        <fullName evidence="3">Hemolysin-type calcium-binding repeat-containing protein</fullName>
    </recommendedName>
</protein>
<dbReference type="AlphaFoldDB" id="A0A1G6DEQ7"/>
<name>A0A1G6DEQ7_9HYPH</name>
<sequence>MGKGIKLRAWHPIDRTHIYDLGNEYNDTGPASFSPFGKKKLVISQGFNNNDDPDNKIPFDIDFEIRGSGFKYDLLGVPTGGNVKKILIFVNGELAYKFTKLDLSVQKVAKWYAIGDPFEKLSKLLKGDDKIIGSDKSDPDLWGGKGDDSLMGKDGHDVLDGFKGNDLNDGGYGNDYLKDTRGKDFFQFSTTLSADYNVDTIQKFGRGDTIYLSSAIFPAIGNKLSKAEFHKGMMAQDGNDHILWDAASRTGYYDPDGSGAQAAIPFFMTNNDAKIDHTVFQVGVLDY</sequence>
<dbReference type="Gene3D" id="2.150.10.10">
    <property type="entry name" value="Serralysin-like metalloprotease, C-terminal"/>
    <property type="match status" value="1"/>
</dbReference>
<keyword evidence="2" id="KW-1185">Reference proteome</keyword>
<evidence type="ECO:0008006" key="3">
    <source>
        <dbReference type="Google" id="ProtNLM"/>
    </source>
</evidence>
<dbReference type="Proteomes" id="UP000199071">
    <property type="component" value="Unassembled WGS sequence"/>
</dbReference>
<dbReference type="RefSeq" id="WP_090877915.1">
    <property type="nucleotide sequence ID" value="NZ_FMXQ01000007.1"/>
</dbReference>
<dbReference type="SUPFAM" id="SSF51120">
    <property type="entry name" value="beta-Roll"/>
    <property type="match status" value="1"/>
</dbReference>
<dbReference type="STRING" id="665467.SAMN02982931_03290"/>
<proteinExistence type="predicted"/>
<dbReference type="EMBL" id="FMXQ01000007">
    <property type="protein sequence ID" value="SDB43644.1"/>
    <property type="molecule type" value="Genomic_DNA"/>
</dbReference>
<reference evidence="1 2" key="1">
    <citation type="submission" date="2016-10" db="EMBL/GenBank/DDBJ databases">
        <authorList>
            <person name="de Groot N.N."/>
        </authorList>
    </citation>
    <scope>NUCLEOTIDE SEQUENCE [LARGE SCALE GENOMIC DNA]</scope>
    <source>
        <strain evidence="1 2">ATCC 35022</strain>
    </source>
</reference>
<evidence type="ECO:0000313" key="2">
    <source>
        <dbReference type="Proteomes" id="UP000199071"/>
    </source>
</evidence>
<dbReference type="OrthoDB" id="733404at2"/>
<accession>A0A1G6DEQ7</accession>
<gene>
    <name evidence="1" type="ORF">SAMN02982931_03290</name>
</gene>
<dbReference type="InterPro" id="IPR011049">
    <property type="entry name" value="Serralysin-like_metalloprot_C"/>
</dbReference>
<organism evidence="1 2">
    <name type="scientific">Bauldia litoralis</name>
    <dbReference type="NCBI Taxonomy" id="665467"/>
    <lineage>
        <taxon>Bacteria</taxon>
        <taxon>Pseudomonadati</taxon>
        <taxon>Pseudomonadota</taxon>
        <taxon>Alphaproteobacteria</taxon>
        <taxon>Hyphomicrobiales</taxon>
        <taxon>Kaistiaceae</taxon>
        <taxon>Bauldia</taxon>
    </lineage>
</organism>